<dbReference type="EMBL" id="LAZR01000049">
    <property type="protein sequence ID" value="KKN98937.1"/>
    <property type="molecule type" value="Genomic_DNA"/>
</dbReference>
<dbReference type="GO" id="GO:0008408">
    <property type="term" value="F:3'-5' exonuclease activity"/>
    <property type="evidence" value="ECO:0007669"/>
    <property type="project" value="InterPro"/>
</dbReference>
<feature type="domain" description="DNA polymerase III alpha subunit finger" evidence="2">
    <location>
        <begin position="14"/>
        <end position="161"/>
    </location>
</feature>
<gene>
    <name evidence="3" type="ORF">LCGC14_0141820</name>
</gene>
<evidence type="ECO:0000313" key="3">
    <source>
        <dbReference type="EMBL" id="KKN98937.1"/>
    </source>
</evidence>
<evidence type="ECO:0008006" key="4">
    <source>
        <dbReference type="Google" id="ProtNLM"/>
    </source>
</evidence>
<dbReference type="InterPro" id="IPR004805">
    <property type="entry name" value="DnaE2/DnaE/PolC"/>
</dbReference>
<dbReference type="Pfam" id="PF17657">
    <property type="entry name" value="DNA_pol3_finger"/>
    <property type="match status" value="1"/>
</dbReference>
<dbReference type="GO" id="GO:0006260">
    <property type="term" value="P:DNA replication"/>
    <property type="evidence" value="ECO:0007669"/>
    <property type="project" value="InterPro"/>
</dbReference>
<dbReference type="Gene3D" id="1.10.150.870">
    <property type="match status" value="1"/>
</dbReference>
<protein>
    <recommendedName>
        <fullName evidence="4">DNA-directed DNA polymerase</fullName>
    </recommendedName>
</protein>
<accession>A0A0F9VGI0</accession>
<dbReference type="Pfam" id="PF14579">
    <property type="entry name" value="HHH_6"/>
    <property type="match status" value="1"/>
</dbReference>
<dbReference type="CDD" id="cd04485">
    <property type="entry name" value="DnaE_OBF"/>
    <property type="match status" value="1"/>
</dbReference>
<evidence type="ECO:0000259" key="1">
    <source>
        <dbReference type="Pfam" id="PF14579"/>
    </source>
</evidence>
<reference evidence="3" key="1">
    <citation type="journal article" date="2015" name="Nature">
        <title>Complex archaea that bridge the gap between prokaryotes and eukaryotes.</title>
        <authorList>
            <person name="Spang A."/>
            <person name="Saw J.H."/>
            <person name="Jorgensen S.L."/>
            <person name="Zaremba-Niedzwiedzka K."/>
            <person name="Martijn J."/>
            <person name="Lind A.E."/>
            <person name="van Eijk R."/>
            <person name="Schleper C."/>
            <person name="Guy L."/>
            <person name="Ettema T.J."/>
        </authorList>
    </citation>
    <scope>NUCLEOTIDE SEQUENCE</scope>
</reference>
<dbReference type="InterPro" id="IPR029460">
    <property type="entry name" value="DNAPol_HHH"/>
</dbReference>
<feature type="domain" description="DNA polymerase helix-hairpin-helix motif" evidence="1">
    <location>
        <begin position="241"/>
        <end position="332"/>
    </location>
</feature>
<proteinExistence type="predicted"/>
<dbReference type="AlphaFoldDB" id="A0A0F9VGI0"/>
<sequence>MITFTNCKCQVERGKFNINDVRLDCPATWKLISGGHTVGVFQLEKSLGQDWSKKVRPDNIEELAALVSILRPGPLEGGLSELYVDVKFGRKEPSYLHPSLKPILESTNAQMVFQEQSLRIATDLAGFDPIDGDTLRSAIGKKLPEKMAKLKTKFIEGCQEHSGIDKDVAEEIFGWIEKCQKYQFNKSHALSYGLGISYPTAWLKSHFPYEFFASYLTFANYKSDPKEEIYRLVQDARLFDIKVLPPDIRRGNVNFQIVEKPQKCVAFGLAHVRGVGPSAIKEIISAAGKTSGTGSLDTWANFLSAVPRLHRNVGIALIKSGACDCFDMGRSEMVRELEIVLGGAAYNSEGKKVEIKGLTAKEKVYFFNQLSEGIMTTQEILLQMAQPPGNKIKKIGQMSKPELVSAAIGYLDQVCAAFDEIMDGDGKFVYTSPEEKDLWLNSIGGRTKKGIADLMVQNGYKDIVVKPPCSSDARRTRVEEKAELLEEPISDTNGAKAIAEKHFLGISLSCSQADDVDSTFATHTCLEVAQAPNNESIAICAIIDSVKHTTTKKGKNPGQSMCILTVSDSTYSIDRAVVFPGPFSRIKACCKEDIIGLIHGEKKNGSFIISDIQKLI</sequence>
<dbReference type="PANTHER" id="PTHR32294">
    <property type="entry name" value="DNA POLYMERASE III SUBUNIT ALPHA"/>
    <property type="match status" value="1"/>
</dbReference>
<dbReference type="PANTHER" id="PTHR32294:SF0">
    <property type="entry name" value="DNA POLYMERASE III SUBUNIT ALPHA"/>
    <property type="match status" value="1"/>
</dbReference>
<evidence type="ECO:0000259" key="2">
    <source>
        <dbReference type="Pfam" id="PF17657"/>
    </source>
</evidence>
<name>A0A0F9VGI0_9ZZZZ</name>
<comment type="caution">
    <text evidence="3">The sequence shown here is derived from an EMBL/GenBank/DDBJ whole genome shotgun (WGS) entry which is preliminary data.</text>
</comment>
<organism evidence="3">
    <name type="scientific">marine sediment metagenome</name>
    <dbReference type="NCBI Taxonomy" id="412755"/>
    <lineage>
        <taxon>unclassified sequences</taxon>
        <taxon>metagenomes</taxon>
        <taxon>ecological metagenomes</taxon>
    </lineage>
</organism>
<dbReference type="InterPro" id="IPR040982">
    <property type="entry name" value="DNA_pol3_finger"/>
</dbReference>